<dbReference type="KEGG" id="hhl:Halha_2581"/>
<gene>
    <name evidence="5" type="ordered locus">Halha_2581</name>
</gene>
<dbReference type="SUPFAM" id="SSF46785">
    <property type="entry name" value="Winged helix' DNA-binding domain"/>
    <property type="match status" value="1"/>
</dbReference>
<dbReference type="PROSITE" id="PS51118">
    <property type="entry name" value="HTH_HXLR"/>
    <property type="match status" value="1"/>
</dbReference>
<dbReference type="PATRIC" id="fig|748449.3.peg.2503"/>
<dbReference type="RefSeq" id="WP_015328167.1">
    <property type="nucleotide sequence ID" value="NC_019978.1"/>
</dbReference>
<dbReference type="Pfam" id="PF01638">
    <property type="entry name" value="HxlR"/>
    <property type="match status" value="1"/>
</dbReference>
<dbReference type="GO" id="GO:0003677">
    <property type="term" value="F:DNA binding"/>
    <property type="evidence" value="ECO:0007669"/>
    <property type="project" value="UniProtKB-KW"/>
</dbReference>
<evidence type="ECO:0000313" key="5">
    <source>
        <dbReference type="EMBL" id="AGB42455.1"/>
    </source>
</evidence>
<dbReference type="AlphaFoldDB" id="L0KD32"/>
<dbReference type="STRING" id="748449.Halha_2581"/>
<dbReference type="InterPro" id="IPR002577">
    <property type="entry name" value="HTH_HxlR"/>
</dbReference>
<dbReference type="PANTHER" id="PTHR33204">
    <property type="entry name" value="TRANSCRIPTIONAL REGULATOR, MARR FAMILY"/>
    <property type="match status" value="1"/>
</dbReference>
<evidence type="ECO:0000256" key="1">
    <source>
        <dbReference type="ARBA" id="ARBA00023015"/>
    </source>
</evidence>
<evidence type="ECO:0000259" key="4">
    <source>
        <dbReference type="PROSITE" id="PS51118"/>
    </source>
</evidence>
<accession>L0KD32</accession>
<dbReference type="PANTHER" id="PTHR33204:SF37">
    <property type="entry name" value="HTH-TYPE TRANSCRIPTIONAL REGULATOR YODB"/>
    <property type="match status" value="1"/>
</dbReference>
<protein>
    <submittedName>
        <fullName evidence="5">Putative transcriptional regulator</fullName>
    </submittedName>
</protein>
<dbReference type="CDD" id="cd00090">
    <property type="entry name" value="HTH_ARSR"/>
    <property type="match status" value="1"/>
</dbReference>
<keyword evidence="1" id="KW-0805">Transcription regulation</keyword>
<dbReference type="InterPro" id="IPR036390">
    <property type="entry name" value="WH_DNA-bd_sf"/>
</dbReference>
<evidence type="ECO:0000256" key="2">
    <source>
        <dbReference type="ARBA" id="ARBA00023125"/>
    </source>
</evidence>
<dbReference type="Proteomes" id="UP000010880">
    <property type="component" value="Chromosome"/>
</dbReference>
<dbReference type="eggNOG" id="COG1733">
    <property type="taxonomic scope" value="Bacteria"/>
</dbReference>
<keyword evidence="6" id="KW-1185">Reference proteome</keyword>
<feature type="domain" description="HTH hxlR-type" evidence="4">
    <location>
        <begin position="7"/>
        <end position="102"/>
    </location>
</feature>
<proteinExistence type="predicted"/>
<evidence type="ECO:0000256" key="3">
    <source>
        <dbReference type="ARBA" id="ARBA00023163"/>
    </source>
</evidence>
<dbReference type="EMBL" id="CP003359">
    <property type="protein sequence ID" value="AGB42455.1"/>
    <property type="molecule type" value="Genomic_DNA"/>
</dbReference>
<dbReference type="HOGENOM" id="CLU_111585_5_3_9"/>
<keyword evidence="3" id="KW-0804">Transcription</keyword>
<dbReference type="InterPro" id="IPR011991">
    <property type="entry name" value="ArsR-like_HTH"/>
</dbReference>
<evidence type="ECO:0000313" key="6">
    <source>
        <dbReference type="Proteomes" id="UP000010880"/>
    </source>
</evidence>
<reference evidence="6" key="1">
    <citation type="submission" date="2012-02" db="EMBL/GenBank/DDBJ databases">
        <title>The complete genome of Halobacteroides halobius DSM 5150.</title>
        <authorList>
            <person name="Lucas S."/>
            <person name="Copeland A."/>
            <person name="Lapidus A."/>
            <person name="Glavina del Rio T."/>
            <person name="Dalin E."/>
            <person name="Tice H."/>
            <person name="Bruce D."/>
            <person name="Goodwin L."/>
            <person name="Pitluck S."/>
            <person name="Peters L."/>
            <person name="Mikhailova N."/>
            <person name="Gu W."/>
            <person name="Kyrpides N."/>
            <person name="Mavromatis K."/>
            <person name="Ivanova N."/>
            <person name="Brettin T."/>
            <person name="Detter J.C."/>
            <person name="Han C."/>
            <person name="Larimer F."/>
            <person name="Land M."/>
            <person name="Hauser L."/>
            <person name="Markowitz V."/>
            <person name="Cheng J.-F."/>
            <person name="Hugenholtz P."/>
            <person name="Woyke T."/>
            <person name="Wu D."/>
            <person name="Tindall B."/>
            <person name="Pomrenke H."/>
            <person name="Brambilla E."/>
            <person name="Klenk H.-P."/>
            <person name="Eisen J.A."/>
        </authorList>
    </citation>
    <scope>NUCLEOTIDE SEQUENCE [LARGE SCALE GENOMIC DNA]</scope>
    <source>
        <strain evidence="6">ATCC 35273 / DSM 5150 / MD-1</strain>
    </source>
</reference>
<dbReference type="InterPro" id="IPR036388">
    <property type="entry name" value="WH-like_DNA-bd_sf"/>
</dbReference>
<dbReference type="Gene3D" id="1.10.10.10">
    <property type="entry name" value="Winged helix-like DNA-binding domain superfamily/Winged helix DNA-binding domain"/>
    <property type="match status" value="1"/>
</dbReference>
<sequence length="102" mass="11889">MTDNKLCPKVESAFKLFSKKWTGLIIHVLSEGPKRFSDISATIPNLSDRMLTKRFKELEENGIIDRKVYPETPVRIEYKLTEKGKALKPVMKAMETWAEEWM</sequence>
<dbReference type="OrthoDB" id="9791143at2"/>
<organism evidence="5 6">
    <name type="scientific">Halobacteroides halobius (strain ATCC 35273 / DSM 5150 / MD-1)</name>
    <dbReference type="NCBI Taxonomy" id="748449"/>
    <lineage>
        <taxon>Bacteria</taxon>
        <taxon>Bacillati</taxon>
        <taxon>Bacillota</taxon>
        <taxon>Clostridia</taxon>
        <taxon>Halanaerobiales</taxon>
        <taxon>Halobacteroidaceae</taxon>
        <taxon>Halobacteroides</taxon>
    </lineage>
</organism>
<keyword evidence="2" id="KW-0238">DNA-binding</keyword>
<name>L0KD32_HALHC</name>